<evidence type="ECO:0000313" key="9">
    <source>
        <dbReference type="EMBL" id="UYV96078.1"/>
    </source>
</evidence>
<dbReference type="EMBL" id="CP101185">
    <property type="protein sequence ID" value="UYV96078.1"/>
    <property type="molecule type" value="Genomic_DNA"/>
</dbReference>
<dbReference type="AlphaFoldDB" id="A0AAX3EDL4"/>
<dbReference type="NCBIfam" id="NF007621">
    <property type="entry name" value="PRK10276.1"/>
    <property type="match status" value="1"/>
</dbReference>
<proteinExistence type="inferred from homology"/>
<gene>
    <name evidence="9" type="primary">umuD</name>
    <name evidence="9" type="ORF">NL394_13415</name>
</gene>
<keyword evidence="2" id="KW-0227">DNA damage</keyword>
<dbReference type="GO" id="GO:0009432">
    <property type="term" value="P:SOS response"/>
    <property type="evidence" value="ECO:0007669"/>
    <property type="project" value="UniProtKB-KW"/>
</dbReference>
<dbReference type="Proteomes" id="UP001163293">
    <property type="component" value="Chromosome"/>
</dbReference>
<reference evidence="9" key="1">
    <citation type="submission" date="2022-07" db="EMBL/GenBank/DDBJ databases">
        <authorList>
            <person name="Wu T."/>
        </authorList>
    </citation>
    <scope>NUCLEOTIDE SEQUENCE</scope>
    <source>
        <strain evidence="9">SD-1</strain>
    </source>
</reference>
<comment type="similarity">
    <text evidence="1 7">Belongs to the peptidase S24 family.</text>
</comment>
<accession>A0AAX3EDL4</accession>
<name>A0AAX3EDL4_PAEUR</name>
<evidence type="ECO:0000256" key="5">
    <source>
        <dbReference type="ARBA" id="ARBA00023204"/>
    </source>
</evidence>
<dbReference type="GO" id="GO:0006355">
    <property type="term" value="P:regulation of DNA-templated transcription"/>
    <property type="evidence" value="ECO:0007669"/>
    <property type="project" value="InterPro"/>
</dbReference>
<evidence type="ECO:0000256" key="1">
    <source>
        <dbReference type="ARBA" id="ARBA00007484"/>
    </source>
</evidence>
<evidence type="ECO:0000256" key="7">
    <source>
        <dbReference type="RuleBase" id="RU003991"/>
    </source>
</evidence>
<keyword evidence="5" id="KW-0234">DNA repair</keyword>
<evidence type="ECO:0000256" key="4">
    <source>
        <dbReference type="ARBA" id="ARBA00022813"/>
    </source>
</evidence>
<feature type="domain" description="Peptidase S24/S26A/S26B/S26C" evidence="8">
    <location>
        <begin position="29"/>
        <end position="141"/>
    </location>
</feature>
<keyword evidence="9" id="KW-0808">Transferase</keyword>
<dbReference type="GO" id="GO:0016787">
    <property type="term" value="F:hydrolase activity"/>
    <property type="evidence" value="ECO:0007669"/>
    <property type="project" value="UniProtKB-KW"/>
</dbReference>
<dbReference type="GO" id="GO:0003677">
    <property type="term" value="F:DNA binding"/>
    <property type="evidence" value="ECO:0007669"/>
    <property type="project" value="InterPro"/>
</dbReference>
<dbReference type="Gene3D" id="2.10.109.10">
    <property type="entry name" value="Umud Fragment, subunit A"/>
    <property type="match status" value="1"/>
</dbReference>
<evidence type="ECO:0000256" key="6">
    <source>
        <dbReference type="ARBA" id="ARBA00023236"/>
    </source>
</evidence>
<keyword evidence="4 7" id="KW-0068">Autocatalytic cleavage</keyword>
<dbReference type="InterPro" id="IPR006197">
    <property type="entry name" value="Peptidase_S24_LexA"/>
</dbReference>
<dbReference type="RefSeq" id="WP_206599680.1">
    <property type="nucleotide sequence ID" value="NZ_CP101185.1"/>
</dbReference>
<organism evidence="9 10">
    <name type="scientific">Paenarthrobacter ureafaciens</name>
    <dbReference type="NCBI Taxonomy" id="37931"/>
    <lineage>
        <taxon>Bacteria</taxon>
        <taxon>Bacillati</taxon>
        <taxon>Actinomycetota</taxon>
        <taxon>Actinomycetes</taxon>
        <taxon>Micrococcales</taxon>
        <taxon>Micrococcaceae</taxon>
        <taxon>Paenarthrobacter</taxon>
    </lineage>
</organism>
<dbReference type="GO" id="GO:0003887">
    <property type="term" value="F:DNA-directed DNA polymerase activity"/>
    <property type="evidence" value="ECO:0007669"/>
    <property type="project" value="UniProtKB-EC"/>
</dbReference>
<dbReference type="InterPro" id="IPR015927">
    <property type="entry name" value="Peptidase_S24_S26A/B/C"/>
</dbReference>
<dbReference type="InterPro" id="IPR039418">
    <property type="entry name" value="LexA-like"/>
</dbReference>
<keyword evidence="10" id="KW-1185">Reference proteome</keyword>
<evidence type="ECO:0000259" key="8">
    <source>
        <dbReference type="Pfam" id="PF00717"/>
    </source>
</evidence>
<dbReference type="CDD" id="cd06529">
    <property type="entry name" value="S24_LexA-like"/>
    <property type="match status" value="1"/>
</dbReference>
<dbReference type="PANTHER" id="PTHR33516">
    <property type="entry name" value="LEXA REPRESSOR"/>
    <property type="match status" value="1"/>
</dbReference>
<dbReference type="Pfam" id="PF00717">
    <property type="entry name" value="Peptidase_S24"/>
    <property type="match status" value="1"/>
</dbReference>
<evidence type="ECO:0000256" key="3">
    <source>
        <dbReference type="ARBA" id="ARBA00022801"/>
    </source>
</evidence>
<dbReference type="PANTHER" id="PTHR33516:SF2">
    <property type="entry name" value="LEXA REPRESSOR-RELATED"/>
    <property type="match status" value="1"/>
</dbReference>
<dbReference type="GO" id="GO:0006281">
    <property type="term" value="P:DNA repair"/>
    <property type="evidence" value="ECO:0007669"/>
    <property type="project" value="UniProtKB-KW"/>
</dbReference>
<keyword evidence="3 7" id="KW-0378">Hydrolase</keyword>
<evidence type="ECO:0000256" key="2">
    <source>
        <dbReference type="ARBA" id="ARBA00022763"/>
    </source>
</evidence>
<dbReference type="InterPro" id="IPR036286">
    <property type="entry name" value="LexA/Signal_pep-like_sf"/>
</dbReference>
<sequence length="158" mass="17414">MFEKEVDMQASQPEPLALNEPLILPFAPEAVACGFPSPAEGYWSGDLDLVQHLVRDPSSTYIWRAAGHSMTGAGINDGDLLLVDRGIDPVPGKIVIAVVDGEYTVKRLDVIRGRTVLLAENLDYADIVLQEHTEMSVWGVVTWILSPPKIKRGVRPRR</sequence>
<dbReference type="InterPro" id="IPR050077">
    <property type="entry name" value="LexA_repressor"/>
</dbReference>
<dbReference type="SUPFAM" id="SSF51306">
    <property type="entry name" value="LexA/Signal peptidase"/>
    <property type="match status" value="1"/>
</dbReference>
<evidence type="ECO:0000313" key="10">
    <source>
        <dbReference type="Proteomes" id="UP001163293"/>
    </source>
</evidence>
<keyword evidence="6" id="KW-0742">SOS response</keyword>
<dbReference type="PRINTS" id="PR00726">
    <property type="entry name" value="LEXASERPTASE"/>
</dbReference>
<protein>
    <submittedName>
        <fullName evidence="9">Translesion error-prone DNA polymerase V autoproteolytic subunit</fullName>
        <ecNumber evidence="9">2.7.7.7</ecNumber>
    </submittedName>
</protein>
<dbReference type="EC" id="2.7.7.7" evidence="9"/>
<keyword evidence="9" id="KW-0548">Nucleotidyltransferase</keyword>